<keyword evidence="1" id="KW-0472">Membrane</keyword>
<dbReference type="PANTHER" id="PTHR33979:SF2">
    <property type="entry name" value="PEPTIDASE M50B-LIKE-DOMAIN-CONTAINING PROTEIN"/>
    <property type="match status" value="1"/>
</dbReference>
<organism evidence="2 3">
    <name type="scientific">Gnomoniopsis smithogilvyi</name>
    <dbReference type="NCBI Taxonomy" id="1191159"/>
    <lineage>
        <taxon>Eukaryota</taxon>
        <taxon>Fungi</taxon>
        <taxon>Dikarya</taxon>
        <taxon>Ascomycota</taxon>
        <taxon>Pezizomycotina</taxon>
        <taxon>Sordariomycetes</taxon>
        <taxon>Sordariomycetidae</taxon>
        <taxon>Diaporthales</taxon>
        <taxon>Gnomoniaceae</taxon>
        <taxon>Gnomoniopsis</taxon>
    </lineage>
</organism>
<dbReference type="Proteomes" id="UP001140453">
    <property type="component" value="Unassembled WGS sequence"/>
</dbReference>
<keyword evidence="3" id="KW-1185">Reference proteome</keyword>
<gene>
    <name evidence="2" type="ORF">N0V93_000411</name>
</gene>
<dbReference type="PANTHER" id="PTHR33979">
    <property type="entry name" value="OS02G0221600 PROTEIN"/>
    <property type="match status" value="1"/>
</dbReference>
<dbReference type="AlphaFoldDB" id="A0A9W8Z3Y7"/>
<accession>A0A9W8Z3Y7</accession>
<evidence type="ECO:0000256" key="1">
    <source>
        <dbReference type="SAM" id="Phobius"/>
    </source>
</evidence>
<keyword evidence="1" id="KW-0812">Transmembrane</keyword>
<keyword evidence="1" id="KW-1133">Transmembrane helix</keyword>
<feature type="transmembrane region" description="Helical" evidence="1">
    <location>
        <begin position="198"/>
        <end position="216"/>
    </location>
</feature>
<dbReference type="OrthoDB" id="40823at2759"/>
<feature type="transmembrane region" description="Helical" evidence="1">
    <location>
        <begin position="171"/>
        <end position="191"/>
    </location>
</feature>
<protein>
    <recommendedName>
        <fullName evidence="4">Peptidase M50B-like-domain-containing protein</fullName>
    </recommendedName>
</protein>
<dbReference type="EMBL" id="JAPEVB010000001">
    <property type="protein sequence ID" value="KAJ4396192.1"/>
    <property type="molecule type" value="Genomic_DNA"/>
</dbReference>
<feature type="transmembrane region" description="Helical" evidence="1">
    <location>
        <begin position="76"/>
        <end position="94"/>
    </location>
</feature>
<comment type="caution">
    <text evidence="2">The sequence shown here is derived from an EMBL/GenBank/DDBJ whole genome shotgun (WGS) entry which is preliminary data.</text>
</comment>
<feature type="transmembrane region" description="Helical" evidence="1">
    <location>
        <begin position="139"/>
        <end position="159"/>
    </location>
</feature>
<evidence type="ECO:0008006" key="4">
    <source>
        <dbReference type="Google" id="ProtNLM"/>
    </source>
</evidence>
<feature type="transmembrane region" description="Helical" evidence="1">
    <location>
        <begin position="114"/>
        <end position="132"/>
    </location>
</feature>
<feature type="transmembrane region" description="Helical" evidence="1">
    <location>
        <begin position="255"/>
        <end position="276"/>
    </location>
</feature>
<sequence>MAPVIPPTVPRALLAAGPTFILRRSSLALTSDAQKITVGVFCGYVVAIAILWYFPIKFVRNILKPFKWQAVAFHELGHALACKLTCGSVMYITLDINEGGATQMSGGLPGITYPAGYLGSSLFGALLIFCGFDIVASKIASLVLGVLFLLLIWWAVIRVTHVQMKDGERKWLAPLIISLNTAAMVACWFIANSEALRYYILFVGTLTSTYSVWDIADDCIFRSVEGSDSFQLAKKAKSHGLCLCFCISSGRVLGIIWWFISLGLIVAAIIAGIVAFPQTESQQQTQSDGFIDASPRL</sequence>
<proteinExistence type="predicted"/>
<feature type="transmembrane region" description="Helical" evidence="1">
    <location>
        <begin position="36"/>
        <end position="55"/>
    </location>
</feature>
<evidence type="ECO:0000313" key="2">
    <source>
        <dbReference type="EMBL" id="KAJ4396192.1"/>
    </source>
</evidence>
<dbReference type="Pfam" id="PF13398">
    <property type="entry name" value="Peptidase_M50B"/>
    <property type="match status" value="1"/>
</dbReference>
<evidence type="ECO:0000313" key="3">
    <source>
        <dbReference type="Proteomes" id="UP001140453"/>
    </source>
</evidence>
<name>A0A9W8Z3Y7_9PEZI</name>
<dbReference type="InterPro" id="IPR049500">
    <property type="entry name" value="Peptidase_M50B-like"/>
</dbReference>
<reference evidence="2" key="1">
    <citation type="submission" date="2022-10" db="EMBL/GenBank/DDBJ databases">
        <title>Tapping the CABI collections for fungal endophytes: first genome assemblies for Collariella, Neodidymelliopsis, Ascochyta clinopodiicola, Didymella pomorum, Didymosphaeria variabile, Neocosmospora piperis and Neocucurbitaria cava.</title>
        <authorList>
            <person name="Hill R."/>
        </authorList>
    </citation>
    <scope>NUCLEOTIDE SEQUENCE</scope>
    <source>
        <strain evidence="2">IMI 355082</strain>
    </source>
</reference>